<dbReference type="Gene3D" id="3.60.120.10">
    <property type="entry name" value="Anthranilate synthase"/>
    <property type="match status" value="1"/>
</dbReference>
<dbReference type="SUPFAM" id="SSF56322">
    <property type="entry name" value="ADC synthase"/>
    <property type="match status" value="1"/>
</dbReference>
<comment type="caution">
    <text evidence="1">The sequence shown here is derived from an EMBL/GenBank/DDBJ whole genome shotgun (WGS) entry which is preliminary data.</text>
</comment>
<gene>
    <name evidence="1" type="ORF">OLEA9_A101502</name>
</gene>
<accession>A0A8S0VAF2</accession>
<dbReference type="InterPro" id="IPR044250">
    <property type="entry name" value="MenF-like"/>
</dbReference>
<evidence type="ECO:0000313" key="1">
    <source>
        <dbReference type="EMBL" id="CAA3030590.1"/>
    </source>
</evidence>
<organism evidence="1 2">
    <name type="scientific">Olea europaea subsp. europaea</name>
    <dbReference type="NCBI Taxonomy" id="158383"/>
    <lineage>
        <taxon>Eukaryota</taxon>
        <taxon>Viridiplantae</taxon>
        <taxon>Streptophyta</taxon>
        <taxon>Embryophyta</taxon>
        <taxon>Tracheophyta</taxon>
        <taxon>Spermatophyta</taxon>
        <taxon>Magnoliopsida</taxon>
        <taxon>eudicotyledons</taxon>
        <taxon>Gunneridae</taxon>
        <taxon>Pentapetalae</taxon>
        <taxon>asterids</taxon>
        <taxon>lamiids</taxon>
        <taxon>Lamiales</taxon>
        <taxon>Oleaceae</taxon>
        <taxon>Oleeae</taxon>
        <taxon>Olea</taxon>
    </lineage>
</organism>
<dbReference type="GO" id="GO:0008909">
    <property type="term" value="F:isochorismate synthase activity"/>
    <property type="evidence" value="ECO:0007669"/>
    <property type="project" value="InterPro"/>
</dbReference>
<keyword evidence="2" id="KW-1185">Reference proteome</keyword>
<dbReference type="Proteomes" id="UP000594638">
    <property type="component" value="Unassembled WGS sequence"/>
</dbReference>
<dbReference type="EMBL" id="CACTIH010009382">
    <property type="protein sequence ID" value="CAA3030590.1"/>
    <property type="molecule type" value="Genomic_DNA"/>
</dbReference>
<proteinExistence type="predicted"/>
<dbReference type="GO" id="GO:0042372">
    <property type="term" value="P:phylloquinone biosynthetic process"/>
    <property type="evidence" value="ECO:0007669"/>
    <property type="project" value="TreeGrafter"/>
</dbReference>
<dbReference type="PANTHER" id="PTHR47253:SF4">
    <property type="entry name" value="ISOCHORISMATE SYNTHASE 2, CHLOROPLASTIC"/>
    <property type="match status" value="1"/>
</dbReference>
<name>A0A8S0VAF2_OLEEU</name>
<protein>
    <submittedName>
        <fullName evidence="1">Isochorismate synthase, chloroplastic-like</fullName>
    </submittedName>
</protein>
<reference evidence="1 2" key="1">
    <citation type="submission" date="2019-12" db="EMBL/GenBank/DDBJ databases">
        <authorList>
            <person name="Alioto T."/>
            <person name="Alioto T."/>
            <person name="Gomez Garrido J."/>
        </authorList>
    </citation>
    <scope>NUCLEOTIDE SEQUENCE [LARGE SCALE GENOMIC DNA]</scope>
</reference>
<dbReference type="OrthoDB" id="8119704at2759"/>
<evidence type="ECO:0000313" key="2">
    <source>
        <dbReference type="Proteomes" id="UP000594638"/>
    </source>
</evidence>
<dbReference type="AlphaFoldDB" id="A0A8S0VAF2"/>
<sequence length="314" mass="35111">MNGCQGDPRAPIETIETQTFLVVSIPTLAMDNLNSTILDMKSNPPPFDFGIIHLEVPIQQRIEALDWISAQSQQFLPRCFFSGRNPGNVSWIENGGASSVEHQHKLVSVVGIGSAVFFRRLHPFSLDDWRAIKRFLSKKCPLIRAYGAIRSDARTNIASEWEAFGSFYFMVYEGVEFDEFEGSSMIAVTVAWDSAQGRTHMGSCGVSSAVKKLNKDAPQAIVLSQTHIPSKILWDASVRRTLDMINRKNSMLIKVVLARSNRVLTTVDVDPLMWLSCLQTEGDNAYAFRLQPPESPAFIGNTESKIMILSIRRK</sequence>
<dbReference type="Gramene" id="OE9A101502T1">
    <property type="protein sequence ID" value="OE9A101502C1"/>
    <property type="gene ID" value="OE9A101502"/>
</dbReference>
<dbReference type="PANTHER" id="PTHR47253">
    <property type="match status" value="1"/>
</dbReference>
<dbReference type="InterPro" id="IPR005801">
    <property type="entry name" value="ADC_synthase"/>
</dbReference>
<dbReference type="GO" id="GO:0009536">
    <property type="term" value="C:plastid"/>
    <property type="evidence" value="ECO:0007669"/>
    <property type="project" value="TreeGrafter"/>
</dbReference>